<dbReference type="RefSeq" id="XP_024343547.1">
    <property type="nucleotide sequence ID" value="XM_024480397.1"/>
</dbReference>
<sequence length="355" mass="39010">MADWASSERGRWTSGAYSSRLPLPPPRLASGGWRRQPAAPRLAHCMPRRGARVRSGSMRELDAFTVFHYPQRTAWRVRCRVMCEPIPVHNSVRAELTPRHPTRARHGAQSALPVAIPVMPRVFTHHILLIQPLLNANTSTPRDIHSIHIEPRAPAARASAAPHHVVAAQTPGAYKQTTTKRDASAQHKTAKPARDSPMTDTTPTAAAAAAVAAAAVHAAPGGSLRPSPGQRHASCYQCEGPWLMSAEDIPWTAHQQQRHRDPLQLNNQYRRTHARPDRTSTNSPSAPRTHRRRLESDAAGRQTKARAIAKTTPGRTTAAGYRPSLSLLDPYIALCRALPTSASVRLVRRRTLAHQ</sequence>
<evidence type="ECO:0000313" key="3">
    <source>
        <dbReference type="Proteomes" id="UP000194127"/>
    </source>
</evidence>
<dbReference type="EMBL" id="KZ110592">
    <property type="protein sequence ID" value="OSX66753.1"/>
    <property type="molecule type" value="Genomic_DNA"/>
</dbReference>
<reference evidence="2 3" key="1">
    <citation type="submission" date="2017-04" db="EMBL/GenBank/DDBJ databases">
        <title>Genome Sequence of the Model Brown-Rot Fungus Postia placenta SB12.</title>
        <authorList>
            <consortium name="DOE Joint Genome Institute"/>
            <person name="Gaskell J."/>
            <person name="Kersten P."/>
            <person name="Larrondo L.F."/>
            <person name="Canessa P."/>
            <person name="Martinez D."/>
            <person name="Hibbett D."/>
            <person name="Schmoll M."/>
            <person name="Kubicek C.P."/>
            <person name="Martinez A.T."/>
            <person name="Yadav J."/>
            <person name="Master E."/>
            <person name="Magnuson J.K."/>
            <person name="James T."/>
            <person name="Yaver D."/>
            <person name="Berka R."/>
            <person name="Labutti K."/>
            <person name="Lipzen A."/>
            <person name="Aerts A."/>
            <person name="Barry K."/>
            <person name="Henrissat B."/>
            <person name="Blanchette R."/>
            <person name="Grigoriev I."/>
            <person name="Cullen D."/>
        </authorList>
    </citation>
    <scope>NUCLEOTIDE SEQUENCE [LARGE SCALE GENOMIC DNA]</scope>
    <source>
        <strain evidence="2 3">MAD-698-R-SB12</strain>
    </source>
</reference>
<organism evidence="2 3">
    <name type="scientific">Postia placenta MAD-698-R-SB12</name>
    <dbReference type="NCBI Taxonomy" id="670580"/>
    <lineage>
        <taxon>Eukaryota</taxon>
        <taxon>Fungi</taxon>
        <taxon>Dikarya</taxon>
        <taxon>Basidiomycota</taxon>
        <taxon>Agaricomycotina</taxon>
        <taxon>Agaricomycetes</taxon>
        <taxon>Polyporales</taxon>
        <taxon>Adustoporiaceae</taxon>
        <taxon>Rhodonia</taxon>
    </lineage>
</organism>
<dbReference type="GeneID" id="36325347"/>
<keyword evidence="3" id="KW-1185">Reference proteome</keyword>
<dbReference type="Proteomes" id="UP000194127">
    <property type="component" value="Unassembled WGS sequence"/>
</dbReference>
<feature type="region of interest" description="Disordered" evidence="1">
    <location>
        <begin position="253"/>
        <end position="317"/>
    </location>
</feature>
<evidence type="ECO:0000256" key="1">
    <source>
        <dbReference type="SAM" id="MobiDB-lite"/>
    </source>
</evidence>
<name>A0A1X6NEF2_9APHY</name>
<accession>A0A1X6NEF2</accession>
<proteinExistence type="predicted"/>
<feature type="region of interest" description="Disordered" evidence="1">
    <location>
        <begin position="174"/>
        <end position="203"/>
    </location>
</feature>
<protein>
    <submittedName>
        <fullName evidence="2">Uncharacterized protein</fullName>
    </submittedName>
</protein>
<dbReference type="AlphaFoldDB" id="A0A1X6NEF2"/>
<evidence type="ECO:0000313" key="2">
    <source>
        <dbReference type="EMBL" id="OSX66753.1"/>
    </source>
</evidence>
<gene>
    <name evidence="2" type="ORF">POSPLADRAFT_1053369</name>
</gene>